<dbReference type="GO" id="GO:0008675">
    <property type="term" value="F:2-dehydro-3-deoxy-phosphogluconate aldolase activity"/>
    <property type="evidence" value="ECO:0007669"/>
    <property type="project" value="UniProtKB-EC"/>
</dbReference>
<dbReference type="PANTHER" id="PTHR30246:SF1">
    <property type="entry name" value="2-DEHYDRO-3-DEOXY-6-PHOSPHOGALACTONATE ALDOLASE-RELATED"/>
    <property type="match status" value="1"/>
</dbReference>
<comment type="subunit">
    <text evidence="3">Homotrimer.</text>
</comment>
<keyword evidence="7" id="KW-1185">Reference proteome</keyword>
<dbReference type="EC" id="4.1.3.16" evidence="6"/>
<sequence length="217" mass="21594">MNTTPTTSVLDGQALVPLAAPADAAQTAALRDGLLGGGLHIVEVGLRTPYSMTALGELASHGELIVGAGTVFDAAQAEAALDAGAQFLVTPGYADDIVEVAQRRGVPIVPGVATATEVLRARQAGLRFVKLFPANVLGGLTLIDALSAAFGDMRFMPSGGVSQATLAEHLAHPAVAAVSGSWLTSGAMLDKGADAVAEAVRASVEIAGSVAEGGNGA</sequence>
<dbReference type="PROSITE" id="PS00160">
    <property type="entry name" value="ALDOLASE_KDPG_KHG_2"/>
    <property type="match status" value="1"/>
</dbReference>
<dbReference type="InterPro" id="IPR000887">
    <property type="entry name" value="Aldlse_KDPG_KHG"/>
</dbReference>
<evidence type="ECO:0000256" key="1">
    <source>
        <dbReference type="ARBA" id="ARBA00004761"/>
    </source>
</evidence>
<dbReference type="Pfam" id="PF01081">
    <property type="entry name" value="Aldolase"/>
    <property type="match status" value="1"/>
</dbReference>
<dbReference type="InterPro" id="IPR013785">
    <property type="entry name" value="Aldolase_TIM"/>
</dbReference>
<gene>
    <name evidence="6" type="primary">eda</name>
    <name evidence="6" type="ORF">E4U02_11900</name>
</gene>
<evidence type="ECO:0000256" key="3">
    <source>
        <dbReference type="ARBA" id="ARBA00011233"/>
    </source>
</evidence>
<evidence type="ECO:0000313" key="6">
    <source>
        <dbReference type="EMBL" id="TFU32182.1"/>
    </source>
</evidence>
<evidence type="ECO:0000313" key="7">
    <source>
        <dbReference type="Proteomes" id="UP000298358"/>
    </source>
</evidence>
<dbReference type="GO" id="GO:0008700">
    <property type="term" value="F:(R,S)-4-hydroxy-2-oxoglutarate aldolase activity"/>
    <property type="evidence" value="ECO:0007669"/>
    <property type="project" value="UniProtKB-EC"/>
</dbReference>
<dbReference type="PANTHER" id="PTHR30246">
    <property type="entry name" value="2-KETO-3-DEOXY-6-PHOSPHOGLUCONATE ALDOLASE"/>
    <property type="match status" value="1"/>
</dbReference>
<dbReference type="EMBL" id="SPQB01000033">
    <property type="protein sequence ID" value="TFU32182.1"/>
    <property type="molecule type" value="Genomic_DNA"/>
</dbReference>
<comment type="caution">
    <text evidence="6">The sequence shown here is derived from an EMBL/GenBank/DDBJ whole genome shotgun (WGS) entry which is preliminary data.</text>
</comment>
<comment type="similarity">
    <text evidence="2">Belongs to the KHG/KDPG aldolase family.</text>
</comment>
<dbReference type="InterPro" id="IPR031338">
    <property type="entry name" value="KDPG/KHG_AS_2"/>
</dbReference>
<keyword evidence="5" id="KW-0119">Carbohydrate metabolism</keyword>
<dbReference type="Gene3D" id="3.20.20.70">
    <property type="entry name" value="Aldolase class I"/>
    <property type="match status" value="1"/>
</dbReference>
<protein>
    <submittedName>
        <fullName evidence="6">Bifunctional 4-hydroxy-2-oxoglutarate aldolase/2-dehydro-3-deoxy-phosphogluconate aldolase</fullName>
        <ecNumber evidence="6">4.1.2.14</ecNumber>
        <ecNumber evidence="6">4.1.3.16</ecNumber>
    </submittedName>
</protein>
<organism evidence="6 7">
    <name type="scientific">Microbacterium paludicola</name>
    <dbReference type="NCBI Taxonomy" id="300019"/>
    <lineage>
        <taxon>Bacteria</taxon>
        <taxon>Bacillati</taxon>
        <taxon>Actinomycetota</taxon>
        <taxon>Actinomycetes</taxon>
        <taxon>Micrococcales</taxon>
        <taxon>Microbacteriaceae</taxon>
        <taxon>Microbacterium</taxon>
    </lineage>
</organism>
<dbReference type="NCBIfam" id="TIGR01182">
    <property type="entry name" value="eda"/>
    <property type="match status" value="1"/>
</dbReference>
<dbReference type="SUPFAM" id="SSF51569">
    <property type="entry name" value="Aldolase"/>
    <property type="match status" value="1"/>
</dbReference>
<dbReference type="RefSeq" id="WP_135115053.1">
    <property type="nucleotide sequence ID" value="NZ_JADGLL010000033.1"/>
</dbReference>
<dbReference type="CDD" id="cd00452">
    <property type="entry name" value="KDPG_aldolase"/>
    <property type="match status" value="1"/>
</dbReference>
<dbReference type="AlphaFoldDB" id="A0A4Y9FT78"/>
<evidence type="ECO:0000256" key="4">
    <source>
        <dbReference type="ARBA" id="ARBA00023239"/>
    </source>
</evidence>
<accession>A0A4Y9FT78</accession>
<dbReference type="EC" id="4.1.2.14" evidence="6"/>
<dbReference type="Proteomes" id="UP000298358">
    <property type="component" value="Unassembled WGS sequence"/>
</dbReference>
<comment type="pathway">
    <text evidence="1">Carbohydrate acid metabolism.</text>
</comment>
<dbReference type="OrthoDB" id="9805177at2"/>
<proteinExistence type="inferred from homology"/>
<keyword evidence="4 6" id="KW-0456">Lyase</keyword>
<name>A0A4Y9FT78_9MICO</name>
<reference evidence="6 7" key="1">
    <citation type="submission" date="2019-03" db="EMBL/GenBank/DDBJ databases">
        <title>Diversity of the mouse oral microbiome.</title>
        <authorList>
            <person name="Joseph S."/>
            <person name="Aduse-Opoku J."/>
            <person name="Curtis M."/>
            <person name="Wade W."/>
            <person name="Hashim A."/>
        </authorList>
    </citation>
    <scope>NUCLEOTIDE SEQUENCE [LARGE SCALE GENOMIC DNA]</scope>
    <source>
        <strain evidence="6 7">P1012</strain>
    </source>
</reference>
<evidence type="ECO:0000256" key="2">
    <source>
        <dbReference type="ARBA" id="ARBA00006906"/>
    </source>
</evidence>
<evidence type="ECO:0000256" key="5">
    <source>
        <dbReference type="ARBA" id="ARBA00023277"/>
    </source>
</evidence>